<evidence type="ECO:0000256" key="5">
    <source>
        <dbReference type="ARBA" id="ARBA00022927"/>
    </source>
</evidence>
<name>A0A1X2HT00_SYNRA</name>
<keyword evidence="5" id="KW-0653">Protein transport</keyword>
<dbReference type="InterPro" id="IPR058584">
    <property type="entry name" value="IMB1_TNPO1-like_TPR"/>
</dbReference>
<evidence type="ECO:0000256" key="1">
    <source>
        <dbReference type="ARBA" id="ARBA00004496"/>
    </source>
</evidence>
<dbReference type="Pfam" id="PF25574">
    <property type="entry name" value="TPR_IMB1"/>
    <property type="match status" value="1"/>
</dbReference>
<dbReference type="InterPro" id="IPR016024">
    <property type="entry name" value="ARM-type_fold"/>
</dbReference>
<dbReference type="Pfam" id="PF13513">
    <property type="entry name" value="HEAT_EZ"/>
    <property type="match status" value="1"/>
</dbReference>
<dbReference type="InParanoid" id="A0A1X2HT00"/>
<reference evidence="7 8" key="1">
    <citation type="submission" date="2016-07" db="EMBL/GenBank/DDBJ databases">
        <title>Pervasive Adenine N6-methylation of Active Genes in Fungi.</title>
        <authorList>
            <consortium name="DOE Joint Genome Institute"/>
            <person name="Mondo S.J."/>
            <person name="Dannebaum R.O."/>
            <person name="Kuo R.C."/>
            <person name="Labutti K."/>
            <person name="Haridas S."/>
            <person name="Kuo A."/>
            <person name="Salamov A."/>
            <person name="Ahrendt S.R."/>
            <person name="Lipzen A."/>
            <person name="Sullivan W."/>
            <person name="Andreopoulos W.B."/>
            <person name="Clum A."/>
            <person name="Lindquist E."/>
            <person name="Daum C."/>
            <person name="Ramamoorthy G.K."/>
            <person name="Gryganskyi A."/>
            <person name="Culley D."/>
            <person name="Magnuson J.K."/>
            <person name="James T.Y."/>
            <person name="O'Malley M.A."/>
            <person name="Stajich J.E."/>
            <person name="Spatafora J.W."/>
            <person name="Visel A."/>
            <person name="Grigoriev I.V."/>
        </authorList>
    </citation>
    <scope>NUCLEOTIDE SEQUENCE [LARGE SCALE GENOMIC DNA]</scope>
    <source>
        <strain evidence="7 8">NRRL 2496</strain>
    </source>
</reference>
<dbReference type="EMBL" id="MCGN01000001">
    <property type="protein sequence ID" value="ORZ02697.1"/>
    <property type="molecule type" value="Genomic_DNA"/>
</dbReference>
<dbReference type="Gene3D" id="1.25.10.10">
    <property type="entry name" value="Leucine-rich Repeat Variant"/>
    <property type="match status" value="1"/>
</dbReference>
<evidence type="ECO:0000256" key="3">
    <source>
        <dbReference type="ARBA" id="ARBA00022490"/>
    </source>
</evidence>
<evidence type="ECO:0000256" key="4">
    <source>
        <dbReference type="ARBA" id="ARBA00022737"/>
    </source>
</evidence>
<dbReference type="SUPFAM" id="SSF48371">
    <property type="entry name" value="ARM repeat"/>
    <property type="match status" value="1"/>
</dbReference>
<keyword evidence="3" id="KW-0963">Cytoplasm</keyword>
<dbReference type="OrthoDB" id="10263328at2759"/>
<proteinExistence type="predicted"/>
<evidence type="ECO:0000256" key="2">
    <source>
        <dbReference type="ARBA" id="ARBA00022448"/>
    </source>
</evidence>
<organism evidence="7 8">
    <name type="scientific">Syncephalastrum racemosum</name>
    <name type="common">Filamentous fungus</name>
    <dbReference type="NCBI Taxonomy" id="13706"/>
    <lineage>
        <taxon>Eukaryota</taxon>
        <taxon>Fungi</taxon>
        <taxon>Fungi incertae sedis</taxon>
        <taxon>Mucoromycota</taxon>
        <taxon>Mucoromycotina</taxon>
        <taxon>Mucoromycetes</taxon>
        <taxon>Mucorales</taxon>
        <taxon>Syncephalastraceae</taxon>
        <taxon>Syncephalastrum</taxon>
    </lineage>
</organism>
<accession>A0A1X2HT00</accession>
<dbReference type="Pfam" id="PF03810">
    <property type="entry name" value="IBN_N"/>
    <property type="match status" value="1"/>
</dbReference>
<dbReference type="PANTHER" id="PTHR10527">
    <property type="entry name" value="IMPORTIN BETA"/>
    <property type="match status" value="1"/>
</dbReference>
<dbReference type="AlphaFoldDB" id="A0A1X2HT00"/>
<dbReference type="GO" id="GO:0006606">
    <property type="term" value="P:protein import into nucleus"/>
    <property type="evidence" value="ECO:0007669"/>
    <property type="project" value="InterPro"/>
</dbReference>
<evidence type="ECO:0000313" key="8">
    <source>
        <dbReference type="Proteomes" id="UP000242180"/>
    </source>
</evidence>
<comment type="subcellular location">
    <subcellularLocation>
        <location evidence="1">Cytoplasm</location>
    </subcellularLocation>
</comment>
<evidence type="ECO:0000313" key="7">
    <source>
        <dbReference type="EMBL" id="ORZ02697.1"/>
    </source>
</evidence>
<dbReference type="InterPro" id="IPR001494">
    <property type="entry name" value="Importin-beta_N"/>
</dbReference>
<dbReference type="InterPro" id="IPR011989">
    <property type="entry name" value="ARM-like"/>
</dbReference>
<dbReference type="GO" id="GO:0005737">
    <property type="term" value="C:cytoplasm"/>
    <property type="evidence" value="ECO:0007669"/>
    <property type="project" value="UniProtKB-SubCell"/>
</dbReference>
<dbReference type="PROSITE" id="PS50166">
    <property type="entry name" value="IMPORTIN_B_NT"/>
    <property type="match status" value="1"/>
</dbReference>
<evidence type="ECO:0000259" key="6">
    <source>
        <dbReference type="PROSITE" id="PS50166"/>
    </source>
</evidence>
<dbReference type="Proteomes" id="UP000242180">
    <property type="component" value="Unassembled WGS sequence"/>
</dbReference>
<dbReference type="GO" id="GO:0031267">
    <property type="term" value="F:small GTPase binding"/>
    <property type="evidence" value="ECO:0007669"/>
    <property type="project" value="InterPro"/>
</dbReference>
<keyword evidence="8" id="KW-1185">Reference proteome</keyword>
<protein>
    <submittedName>
        <fullName evidence="7">Armadillo-type protein</fullName>
    </submittedName>
</protein>
<gene>
    <name evidence="7" type="ORF">BCR43DRAFT_449701</name>
</gene>
<feature type="domain" description="Importin N-terminal" evidence="6">
    <location>
        <begin position="22"/>
        <end position="100"/>
    </location>
</feature>
<sequence>MINLAAVLANTLSSDDATRSQATQHLETIAAEDFDMFCLLVAQQLTVETLTDPVRMVAALVLKNNISNKSRNDEDNTPWFHMDMNTRNQIKHLTVLALRTQNRAVSSTFAQVAATIAEFEISAGYWPEFIPGLLENVATEDLALKATSLRTLGYLCENMDTKVLGAQSNEILTAVIHGAHSANPSEIQLIALQTLYNCLSFVKANFECEGERNYIMQTVCEATQSSVEDVQVSAFECLSQIMQLYYDKMQFYMERALFELTLAGMKTIEGNVVLQAIEFWSTVCEKECEIKAYILQQFERGEPILVTEQTALYQFAERALPHVFPVLLSLLVKTTEIDDEEEEEDDEDWTVFKAATMCISLFAQCTGNLVITHAFPFIEKRLTLMADRASREAAIMALGAILHGPDKSVLRPIANDLLSTLVREVSDPVPSIQCAAMWTLGRVCEQLPDCIRSASHVRCEFLTALTHNLAGSSKIALASCRCLTRVGAHFQDAFVGDKNLLLMQSYYLDTLNALSSLTDQLSESHETQCRTHAFEALCAFVGNTPMDLTVEIERIQLNLICRIGTTASALFGASMGEKMRKSELLYSQLRLLMACVQKINEHGGRLASDQIMGIICMLLSPIHGVPAVTAEAFLVMRGLIQALGSECYARGYMEPLMAFLCTALQRTDEPQVYQVALLTVGDVCKVSEPQQMYPFWSTLADLLLLGAKQPTALLIRVYTQIVQQTMPEGEYPQLAGFLGALQYAGTAKLTHSKGEEEKPEVIGELLDLRLAVADCYGNLLSAACITQGKDMVVLQILPSLARFLQLVVSCPNRNEMTLNAALVLLENISAMGEMQNMPSEWLLPFLKTTCVDHTLEPTTRARAEKTLAHLKHTYE</sequence>
<dbReference type="InterPro" id="IPR040122">
    <property type="entry name" value="Importin_beta"/>
</dbReference>
<dbReference type="STRING" id="13706.A0A1X2HT00"/>
<keyword evidence="2" id="KW-0813">Transport</keyword>
<keyword evidence="4" id="KW-0677">Repeat</keyword>
<comment type="caution">
    <text evidence="7">The sequence shown here is derived from an EMBL/GenBank/DDBJ whole genome shotgun (WGS) entry which is preliminary data.</text>
</comment>